<dbReference type="PIRSF" id="PIRSF030013">
    <property type="entry name" value="ThuA"/>
    <property type="match status" value="1"/>
</dbReference>
<dbReference type="PATRIC" id="fig|1303518.3.peg.479"/>
<dbReference type="InParanoid" id="S0EVC6"/>
<dbReference type="SUPFAM" id="SSF52317">
    <property type="entry name" value="Class I glutamine amidotransferase-like"/>
    <property type="match status" value="1"/>
</dbReference>
<reference evidence="3" key="1">
    <citation type="submission" date="2013-03" db="EMBL/GenBank/DDBJ databases">
        <title>Genome sequence of Chthonomonas calidirosea, the first sequenced genome from the Armatimonadetes phylum (formally candidate division OP10).</title>
        <authorList>
            <person name="Lee K.C.Y."/>
            <person name="Morgan X.C."/>
            <person name="Dunfield P.F."/>
            <person name="Tamas I."/>
            <person name="Houghton K.M."/>
            <person name="Vyssotski M."/>
            <person name="Ryan J.L.J."/>
            <person name="Lagutin K."/>
            <person name="McDonald I.R."/>
            <person name="Stott M.B."/>
        </authorList>
    </citation>
    <scope>NUCLEOTIDE SEQUENCE [LARGE SCALE GENOMIC DNA]</scope>
    <source>
        <strain evidence="3">DSM 23976 / ICMP 18418 / T49</strain>
    </source>
</reference>
<evidence type="ECO:0000313" key="2">
    <source>
        <dbReference type="EMBL" id="CCW34307.1"/>
    </source>
</evidence>
<dbReference type="HOGENOM" id="CLU_084426_0_0_0"/>
<name>S0EVC6_CHTCT</name>
<dbReference type="InterPro" id="IPR029010">
    <property type="entry name" value="ThuA-like"/>
</dbReference>
<feature type="domain" description="ThuA-like" evidence="1">
    <location>
        <begin position="7"/>
        <end position="224"/>
    </location>
</feature>
<dbReference type="eggNOG" id="COG4813">
    <property type="taxonomic scope" value="Bacteria"/>
</dbReference>
<dbReference type="KEGG" id="ccz:CCALI_00473"/>
<evidence type="ECO:0000259" key="1">
    <source>
        <dbReference type="Pfam" id="PF06283"/>
    </source>
</evidence>
<accession>S0EVC6</accession>
<proteinExistence type="predicted"/>
<sequence length="248" mass="28795">MENRFIRVTVWGENVHEKRQPEVRAIYPQGMHTTIAEGIKKHLGDRVEVRTATLDQPEHGLTEEVLDTTDVLTWWGHMAHHEVEDRVVERVHERVLSGMGLIVLHSGHWSKIFIRLMGTTCALRWRDDDREIVYTVNPGHPITRNVPPVFIIPQQEMYGEYFDIPQPDELIFISSFRGGEVFRSGCCFTRGQGRIFYFSPGHETYPVYHQKEVQQVIANAVEWAYSPPKPRYATSTCIHSPLGWYEQL</sequence>
<dbReference type="InterPro" id="IPR009381">
    <property type="entry name" value="Trehalose_catabolism_ThuA_prok"/>
</dbReference>
<dbReference type="STRING" id="454171.CP488_00681"/>
<dbReference type="Proteomes" id="UP000014227">
    <property type="component" value="Chromosome I"/>
</dbReference>
<keyword evidence="3" id="KW-1185">Reference proteome</keyword>
<dbReference type="AlphaFoldDB" id="S0EVC6"/>
<evidence type="ECO:0000313" key="3">
    <source>
        <dbReference type="Proteomes" id="UP000014227"/>
    </source>
</evidence>
<dbReference type="EMBL" id="HF951689">
    <property type="protein sequence ID" value="CCW34307.1"/>
    <property type="molecule type" value="Genomic_DNA"/>
</dbReference>
<gene>
    <name evidence="2" type="ORF">CCALI_00473</name>
</gene>
<protein>
    <submittedName>
        <fullName evidence="2">Trehalose utilization protein</fullName>
    </submittedName>
</protein>
<dbReference type="InterPro" id="IPR029062">
    <property type="entry name" value="Class_I_gatase-like"/>
</dbReference>
<dbReference type="RefSeq" id="WP_016481869.1">
    <property type="nucleotide sequence ID" value="NC_021487.1"/>
</dbReference>
<organism evidence="2 3">
    <name type="scientific">Chthonomonas calidirosea (strain DSM 23976 / ICMP 18418 / T49)</name>
    <dbReference type="NCBI Taxonomy" id="1303518"/>
    <lineage>
        <taxon>Bacteria</taxon>
        <taxon>Bacillati</taxon>
        <taxon>Armatimonadota</taxon>
        <taxon>Chthonomonadia</taxon>
        <taxon>Chthonomonadales</taxon>
        <taxon>Chthonomonadaceae</taxon>
        <taxon>Chthonomonas</taxon>
    </lineage>
</organism>
<dbReference type="Pfam" id="PF06283">
    <property type="entry name" value="ThuA"/>
    <property type="match status" value="1"/>
</dbReference>
<dbReference type="Gene3D" id="3.40.50.880">
    <property type="match status" value="1"/>
</dbReference>